<feature type="non-terminal residue" evidence="1">
    <location>
        <position position="1"/>
    </location>
</feature>
<dbReference type="EMBL" id="DRTU01000159">
    <property type="protein sequence ID" value="HHI00558.1"/>
    <property type="molecule type" value="Genomic_DNA"/>
</dbReference>
<proteinExistence type="predicted"/>
<dbReference type="AlphaFoldDB" id="A0A7C5JXN2"/>
<organism evidence="1">
    <name type="scientific">Thermococcus litoralis</name>
    <dbReference type="NCBI Taxonomy" id="2265"/>
    <lineage>
        <taxon>Archaea</taxon>
        <taxon>Methanobacteriati</taxon>
        <taxon>Methanobacteriota</taxon>
        <taxon>Thermococci</taxon>
        <taxon>Thermococcales</taxon>
        <taxon>Thermococcaceae</taxon>
        <taxon>Thermococcus</taxon>
    </lineage>
</organism>
<evidence type="ECO:0000313" key="1">
    <source>
        <dbReference type="EMBL" id="HHI00558.1"/>
    </source>
</evidence>
<accession>A0A7C5JXN2</accession>
<protein>
    <submittedName>
        <fullName evidence="1">SMC-Scp complex subunit ScpB</fullName>
    </submittedName>
</protein>
<name>A0A7C5JXN2_THELI</name>
<dbReference type="Proteomes" id="UP000886217">
    <property type="component" value="Unassembled WGS sequence"/>
</dbReference>
<reference evidence="1" key="1">
    <citation type="journal article" date="2020" name="mSystems">
        <title>Genome- and Community-Level Interaction Insights into Carbon Utilization and Element Cycling Functions of Hydrothermarchaeota in Hydrothermal Sediment.</title>
        <authorList>
            <person name="Zhou Z."/>
            <person name="Liu Y."/>
            <person name="Xu W."/>
            <person name="Pan J."/>
            <person name="Luo Z.H."/>
            <person name="Li M."/>
        </authorList>
    </citation>
    <scope>NUCLEOTIDE SEQUENCE [LARGE SCALE GENOMIC DNA]</scope>
    <source>
        <strain evidence="1">HyVt-93</strain>
    </source>
</reference>
<comment type="caution">
    <text evidence="1">The sequence shown here is derived from an EMBL/GenBank/DDBJ whole genome shotgun (WGS) entry which is preliminary data.</text>
</comment>
<gene>
    <name evidence="1" type="ORF">ENL40_03645</name>
</gene>
<sequence>NPLIIKEAFKKVVHAEYADLIAKIEKQQEEKNVE</sequence>